<evidence type="ECO:0000313" key="3">
    <source>
        <dbReference type="Proteomes" id="UP000277204"/>
    </source>
</evidence>
<sequence>MQNTFDLLARHDQQQPTVRENKADPSGGRSHEESAEVDRTPIEESTQSHHKANPHLESSRLKEKRKIKEHITSGNGDKYEKNEKIE</sequence>
<dbReference type="EMBL" id="UZAI01021501">
    <property type="protein sequence ID" value="VDP55683.1"/>
    <property type="molecule type" value="Genomic_DNA"/>
</dbReference>
<feature type="region of interest" description="Disordered" evidence="1">
    <location>
        <begin position="1"/>
        <end position="86"/>
    </location>
</feature>
<evidence type="ECO:0000313" key="2">
    <source>
        <dbReference type="EMBL" id="VDP55683.1"/>
    </source>
</evidence>
<proteinExistence type="predicted"/>
<dbReference type="Proteomes" id="UP000277204">
    <property type="component" value="Unassembled WGS sequence"/>
</dbReference>
<feature type="compositionally biased region" description="Basic and acidic residues" evidence="1">
    <location>
        <begin position="8"/>
        <end position="42"/>
    </location>
</feature>
<gene>
    <name evidence="2" type="ORF">SMRZ_LOCUS25582</name>
</gene>
<name>A0A183NBA7_9TREM</name>
<reference evidence="2 3" key="1">
    <citation type="submission" date="2018-11" db="EMBL/GenBank/DDBJ databases">
        <authorList>
            <consortium name="Pathogen Informatics"/>
        </authorList>
    </citation>
    <scope>NUCLEOTIDE SEQUENCE [LARGE SCALE GENOMIC DNA]</scope>
    <source>
        <strain evidence="2 3">Zambia</strain>
    </source>
</reference>
<evidence type="ECO:0000256" key="1">
    <source>
        <dbReference type="SAM" id="MobiDB-lite"/>
    </source>
</evidence>
<dbReference type="AlphaFoldDB" id="A0A183NBA7"/>
<feature type="compositionally biased region" description="Basic and acidic residues" evidence="1">
    <location>
        <begin position="77"/>
        <end position="86"/>
    </location>
</feature>
<keyword evidence="3" id="KW-1185">Reference proteome</keyword>
<accession>A0A183NBA7</accession>
<organism evidence="2 3">
    <name type="scientific">Schistosoma margrebowiei</name>
    <dbReference type="NCBI Taxonomy" id="48269"/>
    <lineage>
        <taxon>Eukaryota</taxon>
        <taxon>Metazoa</taxon>
        <taxon>Spiralia</taxon>
        <taxon>Lophotrochozoa</taxon>
        <taxon>Platyhelminthes</taxon>
        <taxon>Trematoda</taxon>
        <taxon>Digenea</taxon>
        <taxon>Strigeidida</taxon>
        <taxon>Schistosomatoidea</taxon>
        <taxon>Schistosomatidae</taxon>
        <taxon>Schistosoma</taxon>
    </lineage>
</organism>
<protein>
    <submittedName>
        <fullName evidence="2">Uncharacterized protein</fullName>
    </submittedName>
</protein>